<evidence type="ECO:0000313" key="3">
    <source>
        <dbReference type="EMBL" id="XAN07636.1"/>
    </source>
</evidence>
<dbReference type="InterPro" id="IPR022081">
    <property type="entry name" value="DUF3631"/>
</dbReference>
<dbReference type="InterPro" id="IPR027417">
    <property type="entry name" value="P-loop_NTPase"/>
</dbReference>
<feature type="domain" description="DUF3631" evidence="2">
    <location>
        <begin position="206"/>
        <end position="375"/>
    </location>
</feature>
<protein>
    <submittedName>
        <fullName evidence="3">DUF3631 domain-containing protein</fullName>
    </submittedName>
</protein>
<keyword evidence="4" id="KW-1185">Reference proteome</keyword>
<dbReference type="SUPFAM" id="SSF52540">
    <property type="entry name" value="P-loop containing nucleoside triphosphate hydrolases"/>
    <property type="match status" value="1"/>
</dbReference>
<reference evidence="3 4" key="1">
    <citation type="submission" date="2024-04" db="EMBL/GenBank/DDBJ databases">
        <title>Isolation of an actinomycete strain from pig manure.</title>
        <authorList>
            <person name="Gong T."/>
            <person name="Yu Z."/>
            <person name="An M."/>
            <person name="Wei C."/>
            <person name="Yang W."/>
            <person name="Liu L."/>
        </authorList>
    </citation>
    <scope>NUCLEOTIDE SEQUENCE [LARGE SCALE GENOMIC DNA]</scope>
    <source>
        <strain evidence="3 4">ZF39</strain>
    </source>
</reference>
<sequence>MDDFDDIISENFAVSGAEVLDEVRAWLATYIRVLDPGDLDLLVLWAAHTHVCRETYSTPRLLIDSPMPGSGKTTVLEHMQRLCVRPVQMAAVSSAALLTRMLDEAFPDVRTLLIDEADRALHPDKESVKDLLSVINSGYKVGGTRPVLVPVKGGGWEAKEMTTFSPVAMAGNAPALPDDTMARCIRVLLLPDLDGTVTESDWELIEAQAEALGARLASWADLARDEIRDSRPSLPDGVKARNREKWLPLKRVAVAAGEDWPKRVDELAVADLEQQKADREDGMIRERPAMILLRHLKSIFDDADEDFIPTSDLVAKLIRDHPDVWGKESSYGKDLTVQRFGRMLSQGFRINSTQETTGARLRGYRRDRFESAWNRLTPPSSGDRSDRSNRADCADPEHGSHEVNTSNGSPETPCPNYSSCSQANCHAFRACIRGVS</sequence>
<dbReference type="RefSeq" id="WP_425309088.1">
    <property type="nucleotide sequence ID" value="NZ_CP154795.1"/>
</dbReference>
<evidence type="ECO:0000259" key="2">
    <source>
        <dbReference type="Pfam" id="PF12307"/>
    </source>
</evidence>
<feature type="region of interest" description="Disordered" evidence="1">
    <location>
        <begin position="372"/>
        <end position="413"/>
    </location>
</feature>
<feature type="compositionally biased region" description="Basic and acidic residues" evidence="1">
    <location>
        <begin position="383"/>
        <end position="401"/>
    </location>
</feature>
<dbReference type="EMBL" id="CP154795">
    <property type="protein sequence ID" value="XAN07636.1"/>
    <property type="molecule type" value="Genomic_DNA"/>
</dbReference>
<dbReference type="Proteomes" id="UP001442841">
    <property type="component" value="Chromosome"/>
</dbReference>
<evidence type="ECO:0000313" key="4">
    <source>
        <dbReference type="Proteomes" id="UP001442841"/>
    </source>
</evidence>
<gene>
    <name evidence="3" type="ORF">AADG42_10120</name>
</gene>
<accession>A0ABZ3FNL4</accession>
<name>A0ABZ3FNL4_9ACTN</name>
<feature type="compositionally biased region" description="Polar residues" evidence="1">
    <location>
        <begin position="402"/>
        <end position="413"/>
    </location>
</feature>
<dbReference type="Pfam" id="PF12307">
    <property type="entry name" value="DUF3631"/>
    <property type="match status" value="1"/>
</dbReference>
<evidence type="ECO:0000256" key="1">
    <source>
        <dbReference type="SAM" id="MobiDB-lite"/>
    </source>
</evidence>
<organism evidence="3 4">
    <name type="scientific">Ammonicoccus fulvus</name>
    <dbReference type="NCBI Taxonomy" id="3138240"/>
    <lineage>
        <taxon>Bacteria</taxon>
        <taxon>Bacillati</taxon>
        <taxon>Actinomycetota</taxon>
        <taxon>Actinomycetes</taxon>
        <taxon>Propionibacteriales</taxon>
        <taxon>Propionibacteriaceae</taxon>
        <taxon>Ammonicoccus</taxon>
    </lineage>
</organism>
<proteinExistence type="predicted"/>